<evidence type="ECO:0000256" key="5">
    <source>
        <dbReference type="ARBA" id="ARBA00022679"/>
    </source>
</evidence>
<evidence type="ECO:0000256" key="8">
    <source>
        <dbReference type="HAMAP-Rule" id="MF_00835"/>
    </source>
</evidence>
<dbReference type="GO" id="GO:0032259">
    <property type="term" value="P:methylation"/>
    <property type="evidence" value="ECO:0007669"/>
    <property type="project" value="UniProtKB-KW"/>
</dbReference>
<evidence type="ECO:0000256" key="6">
    <source>
        <dbReference type="ARBA" id="ARBA00022691"/>
    </source>
</evidence>
<keyword evidence="7 8" id="KW-0093">Biotin biosynthesis</keyword>
<dbReference type="Gene3D" id="3.40.50.150">
    <property type="entry name" value="Vaccinia Virus protein VP39"/>
    <property type="match status" value="1"/>
</dbReference>
<protein>
    <recommendedName>
        <fullName evidence="3 8">Malonyl-[acyl-carrier protein] O-methyltransferase</fullName>
        <shortName evidence="8">Malonyl-ACP O-methyltransferase</shortName>
        <ecNumber evidence="3 8">2.1.1.197</ecNumber>
    </recommendedName>
    <alternativeName>
        <fullName evidence="8">Biotin synthesis protein BioC</fullName>
    </alternativeName>
</protein>
<dbReference type="InterPro" id="IPR013216">
    <property type="entry name" value="Methyltransf_11"/>
</dbReference>
<comment type="catalytic activity">
    <reaction evidence="1 8">
        <text>malonyl-[ACP] + S-adenosyl-L-methionine = malonyl-[ACP] methyl ester + S-adenosyl-L-homocysteine</text>
        <dbReference type="Rhea" id="RHEA:17105"/>
        <dbReference type="Rhea" id="RHEA-COMP:9623"/>
        <dbReference type="Rhea" id="RHEA-COMP:9954"/>
        <dbReference type="ChEBI" id="CHEBI:57856"/>
        <dbReference type="ChEBI" id="CHEBI:59789"/>
        <dbReference type="ChEBI" id="CHEBI:78449"/>
        <dbReference type="ChEBI" id="CHEBI:78845"/>
        <dbReference type="EC" id="2.1.1.197"/>
    </reaction>
</comment>
<comment type="caution">
    <text evidence="11">The sequence shown here is derived from an EMBL/GenBank/DDBJ whole genome shotgun (WGS) entry which is preliminary data.</text>
</comment>
<accession>A0AAJ0U7N0</accession>
<organism evidence="11 12">
    <name type="scientific">Halochromatium glycolicum</name>
    <dbReference type="NCBI Taxonomy" id="85075"/>
    <lineage>
        <taxon>Bacteria</taxon>
        <taxon>Pseudomonadati</taxon>
        <taxon>Pseudomonadota</taxon>
        <taxon>Gammaproteobacteria</taxon>
        <taxon>Chromatiales</taxon>
        <taxon>Chromatiaceae</taxon>
        <taxon>Halochromatium</taxon>
    </lineage>
</organism>
<dbReference type="PANTHER" id="PTHR13090:SF1">
    <property type="entry name" value="ARGININE-HYDROXYLASE NDUFAF5, MITOCHONDRIAL"/>
    <property type="match status" value="1"/>
</dbReference>
<evidence type="ECO:0000313" key="11">
    <source>
        <dbReference type="EMBL" id="MBK1706814.1"/>
    </source>
</evidence>
<gene>
    <name evidence="8 11" type="primary">bioC</name>
    <name evidence="11" type="ORF">CKO40_20295</name>
</gene>
<keyword evidence="12" id="KW-1185">Reference proteome</keyword>
<dbReference type="InterPro" id="IPR011814">
    <property type="entry name" value="BioC"/>
</dbReference>
<dbReference type="PANTHER" id="PTHR13090">
    <property type="entry name" value="ARGININE-HYDROXYLASE NDUFAF5, MITOCHONDRIAL"/>
    <property type="match status" value="1"/>
</dbReference>
<dbReference type="EMBL" id="NRSJ01000052">
    <property type="protein sequence ID" value="MBK1706814.1"/>
    <property type="molecule type" value="Genomic_DNA"/>
</dbReference>
<dbReference type="GO" id="GO:0102130">
    <property type="term" value="F:malonyl-CoA methyltransferase activity"/>
    <property type="evidence" value="ECO:0007669"/>
    <property type="project" value="UniProtKB-EC"/>
</dbReference>
<dbReference type="Proteomes" id="UP001296776">
    <property type="component" value="Unassembled WGS sequence"/>
</dbReference>
<dbReference type="RefSeq" id="WP_200348290.1">
    <property type="nucleotide sequence ID" value="NZ_NRSJ01000052.1"/>
</dbReference>
<dbReference type="GO" id="GO:0010340">
    <property type="term" value="F:carboxyl-O-methyltransferase activity"/>
    <property type="evidence" value="ECO:0007669"/>
    <property type="project" value="UniProtKB-UniRule"/>
</dbReference>
<dbReference type="GO" id="GO:0009102">
    <property type="term" value="P:biotin biosynthetic process"/>
    <property type="evidence" value="ECO:0007669"/>
    <property type="project" value="UniProtKB-UniRule"/>
</dbReference>
<dbReference type="HAMAP" id="MF_00835">
    <property type="entry name" value="BioC"/>
    <property type="match status" value="1"/>
</dbReference>
<reference evidence="11" key="1">
    <citation type="submission" date="2017-08" db="EMBL/GenBank/DDBJ databases">
        <authorList>
            <person name="Imhoff J.F."/>
            <person name="Rahn T."/>
            <person name="Kuenzel S."/>
            <person name="Neulinger S.C."/>
        </authorList>
    </citation>
    <scope>NUCLEOTIDE SEQUENCE</scope>
    <source>
        <strain evidence="11">DSM 11080</strain>
    </source>
</reference>
<evidence type="ECO:0000313" key="12">
    <source>
        <dbReference type="Proteomes" id="UP001296776"/>
    </source>
</evidence>
<dbReference type="Pfam" id="PF08241">
    <property type="entry name" value="Methyltransf_11"/>
    <property type="match status" value="1"/>
</dbReference>
<dbReference type="SUPFAM" id="SSF53335">
    <property type="entry name" value="S-adenosyl-L-methionine-dependent methyltransferases"/>
    <property type="match status" value="1"/>
</dbReference>
<sequence length="306" mass="33749">MSAISPIPIDKRAARRAFERAAASYDQAAVLQREIGTRMLERLDYVRLTPKTVLDLGCGTGHGLDDLARRWRRARVIALDLAEAMLQRARRRGTWLNRPKPVCADLESLPLADDSVDLIVSNATLQWAGDLAAAFAEMRRVLRPEGLLMFTTFGPDTLIELRRAWAAADGGAHPHVSPFLDMHDIGDALVRAGFADPVMDAERVTMTYSTVTELMRDLKAIGGRNALQARARAMTGRATLSAMEQAYEQERRDGRLPSTWEVVYGHAWMPAGVKTPPQQQTDEGVAIPVGTIPRRAAGQGRSRQSK</sequence>
<dbReference type="GO" id="GO:0008757">
    <property type="term" value="F:S-adenosylmethionine-dependent methyltransferase activity"/>
    <property type="evidence" value="ECO:0007669"/>
    <property type="project" value="InterPro"/>
</dbReference>
<keyword evidence="4 8" id="KW-0489">Methyltransferase</keyword>
<comment type="similarity">
    <text evidence="8">Belongs to the methyltransferase superfamily.</text>
</comment>
<feature type="region of interest" description="Disordered" evidence="9">
    <location>
        <begin position="273"/>
        <end position="306"/>
    </location>
</feature>
<reference evidence="11" key="2">
    <citation type="journal article" date="2020" name="Microorganisms">
        <title>Osmotic Adaptation and Compatible Solute Biosynthesis of Phototrophic Bacteria as Revealed from Genome Analyses.</title>
        <authorList>
            <person name="Imhoff J.F."/>
            <person name="Rahn T."/>
            <person name="Kunzel S."/>
            <person name="Keller A."/>
            <person name="Neulinger S.C."/>
        </authorList>
    </citation>
    <scope>NUCLEOTIDE SEQUENCE</scope>
    <source>
        <strain evidence="11">DSM 11080</strain>
    </source>
</reference>
<dbReference type="EC" id="2.1.1.197" evidence="3 8"/>
<name>A0AAJ0U7N0_9GAMM</name>
<evidence type="ECO:0000256" key="1">
    <source>
        <dbReference type="ARBA" id="ARBA00000852"/>
    </source>
</evidence>
<proteinExistence type="inferred from homology"/>
<keyword evidence="6 8" id="KW-0949">S-adenosyl-L-methionine</keyword>
<evidence type="ECO:0000259" key="10">
    <source>
        <dbReference type="Pfam" id="PF08241"/>
    </source>
</evidence>
<dbReference type="InterPro" id="IPR029063">
    <property type="entry name" value="SAM-dependent_MTases_sf"/>
</dbReference>
<keyword evidence="5 8" id="KW-0808">Transferase</keyword>
<feature type="domain" description="Methyltransferase type 11" evidence="10">
    <location>
        <begin position="54"/>
        <end position="150"/>
    </location>
</feature>
<dbReference type="CDD" id="cd02440">
    <property type="entry name" value="AdoMet_MTases"/>
    <property type="match status" value="1"/>
</dbReference>
<evidence type="ECO:0000256" key="3">
    <source>
        <dbReference type="ARBA" id="ARBA00012327"/>
    </source>
</evidence>
<dbReference type="InterPro" id="IPR050602">
    <property type="entry name" value="Malonyl-ACP_OMT"/>
</dbReference>
<evidence type="ECO:0000256" key="9">
    <source>
        <dbReference type="SAM" id="MobiDB-lite"/>
    </source>
</evidence>
<evidence type="ECO:0000256" key="2">
    <source>
        <dbReference type="ARBA" id="ARBA00004746"/>
    </source>
</evidence>
<dbReference type="AlphaFoldDB" id="A0AAJ0U7N0"/>
<evidence type="ECO:0000256" key="7">
    <source>
        <dbReference type="ARBA" id="ARBA00022756"/>
    </source>
</evidence>
<comment type="function">
    <text evidence="8">Converts the free carboxyl group of a malonyl-thioester to its methyl ester by transfer of a methyl group from S-adenosyl-L-methionine (SAM). It allows to synthesize pimeloyl-ACP via the fatty acid synthetic pathway.</text>
</comment>
<comment type="pathway">
    <text evidence="2 8">Cofactor biosynthesis; biotin biosynthesis.</text>
</comment>
<dbReference type="NCBIfam" id="TIGR02072">
    <property type="entry name" value="BioC"/>
    <property type="match status" value="1"/>
</dbReference>
<evidence type="ECO:0000256" key="4">
    <source>
        <dbReference type="ARBA" id="ARBA00022603"/>
    </source>
</evidence>